<dbReference type="OrthoDB" id="6629090at2"/>
<reference evidence="2" key="1">
    <citation type="submission" date="2016-10" db="EMBL/GenBank/DDBJ databases">
        <authorList>
            <person name="Varghese N."/>
            <person name="Submissions S."/>
        </authorList>
    </citation>
    <scope>NUCLEOTIDE SEQUENCE [LARGE SCALE GENOMIC DNA]</scope>
    <source>
        <strain evidence="2">DSM 7481</strain>
    </source>
</reference>
<proteinExistence type="predicted"/>
<dbReference type="AlphaFoldDB" id="A0A1I1W240"/>
<name>A0A1I1W240_9BURK</name>
<keyword evidence="2" id="KW-1185">Reference proteome</keyword>
<dbReference type="Proteomes" id="UP000199517">
    <property type="component" value="Unassembled WGS sequence"/>
</dbReference>
<sequence>MSKRADIIEGAQASAAKYGLVYTCNLGWLDLGHMDPQSTRPHTGASSLWKEINAGGPEVRQCRGAHRHICTQPTNASRFPAVTFADGKSTGFKLTYKQDMQKRLLGVTASSEVKREYIVRHNLSLAEKRSVALAIFMEVSLAFESHQTHFPRFITDSGFSQEDLVSNLIGFHIAVGTVSKAQVLAMAKPVSKAAALSIWDRHGSVGSNKNRGFKPLFSPDTWMITDKACTDECAGIVPHAPEFLGSIRPAEKGDLFMNNVLGSS</sequence>
<evidence type="ECO:0000313" key="1">
    <source>
        <dbReference type="EMBL" id="SFD89194.1"/>
    </source>
</evidence>
<protein>
    <submittedName>
        <fullName evidence="1">Uncharacterized protein</fullName>
    </submittedName>
</protein>
<organism evidence="1 2">
    <name type="scientific">Paracidovorax konjaci</name>
    <dbReference type="NCBI Taxonomy" id="32040"/>
    <lineage>
        <taxon>Bacteria</taxon>
        <taxon>Pseudomonadati</taxon>
        <taxon>Pseudomonadota</taxon>
        <taxon>Betaproteobacteria</taxon>
        <taxon>Burkholderiales</taxon>
        <taxon>Comamonadaceae</taxon>
        <taxon>Paracidovorax</taxon>
    </lineage>
</organism>
<dbReference type="STRING" id="32040.SAMN04489710_10851"/>
<gene>
    <name evidence="1" type="ORF">SAMN04489710_10851</name>
</gene>
<dbReference type="EMBL" id="FOMQ01000008">
    <property type="protein sequence ID" value="SFD89194.1"/>
    <property type="molecule type" value="Genomic_DNA"/>
</dbReference>
<evidence type="ECO:0000313" key="2">
    <source>
        <dbReference type="Proteomes" id="UP000199517"/>
    </source>
</evidence>
<accession>A0A1I1W240</accession>
<dbReference type="RefSeq" id="WP_092953129.1">
    <property type="nucleotide sequence ID" value="NZ_FOMQ01000008.1"/>
</dbReference>